<protein>
    <recommendedName>
        <fullName evidence="3">HIT domain-containing protein</fullName>
    </recommendedName>
</protein>
<dbReference type="Proteomes" id="UP001595973">
    <property type="component" value="Unassembled WGS sequence"/>
</dbReference>
<proteinExistence type="predicted"/>
<reference evidence="2" key="1">
    <citation type="journal article" date="2019" name="Int. J. Syst. Evol. Microbiol.">
        <title>The Global Catalogue of Microorganisms (GCM) 10K type strain sequencing project: providing services to taxonomists for standard genome sequencing and annotation.</title>
        <authorList>
            <consortium name="The Broad Institute Genomics Platform"/>
            <consortium name="The Broad Institute Genome Sequencing Center for Infectious Disease"/>
            <person name="Wu L."/>
            <person name="Ma J."/>
        </authorList>
    </citation>
    <scope>NUCLEOTIDE SEQUENCE [LARGE SCALE GENOMIC DNA]</scope>
    <source>
        <strain evidence="2">CGMCC 4.7283</strain>
    </source>
</reference>
<gene>
    <name evidence="1" type="ORF">ACFO5X_20890</name>
</gene>
<name>A0ABV9KM07_9RHOB</name>
<comment type="caution">
    <text evidence="1">The sequence shown here is derived from an EMBL/GenBank/DDBJ whole genome shotgun (WGS) entry which is preliminary data.</text>
</comment>
<accession>A0ABV9KM07</accession>
<sequence>MKRLRPKARFKELIKPDQYVVTSAALSDRLRILRDSRGGMSAKLANGYQITVREIDPRYVVRDTVTGLLTRESVQDIKRVVSRAFKKVLGRDAEFMFIIEQQDKAGGLTAPHIHALALHPFMSNVIPKLRPKFYKIAGTDDPKTVHFQLLTRIGSHPMEYSPAETHFRGAASYAVKNDFSEAYRSKALMVHVHAFFERYKERFR</sequence>
<dbReference type="EMBL" id="JBHSGI010000032">
    <property type="protein sequence ID" value="MFC4671019.1"/>
    <property type="molecule type" value="Genomic_DNA"/>
</dbReference>
<organism evidence="1 2">
    <name type="scientific">Seohaeicola nanhaiensis</name>
    <dbReference type="NCBI Taxonomy" id="1387282"/>
    <lineage>
        <taxon>Bacteria</taxon>
        <taxon>Pseudomonadati</taxon>
        <taxon>Pseudomonadota</taxon>
        <taxon>Alphaproteobacteria</taxon>
        <taxon>Rhodobacterales</taxon>
        <taxon>Roseobacteraceae</taxon>
        <taxon>Seohaeicola</taxon>
    </lineage>
</organism>
<keyword evidence="2" id="KW-1185">Reference proteome</keyword>
<evidence type="ECO:0008006" key="3">
    <source>
        <dbReference type="Google" id="ProtNLM"/>
    </source>
</evidence>
<evidence type="ECO:0000313" key="1">
    <source>
        <dbReference type="EMBL" id="MFC4671019.1"/>
    </source>
</evidence>
<evidence type="ECO:0000313" key="2">
    <source>
        <dbReference type="Proteomes" id="UP001595973"/>
    </source>
</evidence>